<feature type="region of interest" description="Disordered" evidence="1">
    <location>
        <begin position="245"/>
        <end position="283"/>
    </location>
</feature>
<dbReference type="Proteomes" id="UP000000600">
    <property type="component" value="Unassembled WGS sequence"/>
</dbReference>
<dbReference type="HOGENOM" id="CLU_1013586_0_0_1"/>
<evidence type="ECO:0000256" key="1">
    <source>
        <dbReference type="SAM" id="MobiDB-lite"/>
    </source>
</evidence>
<dbReference type="RefSeq" id="XP_001427521.1">
    <property type="nucleotide sequence ID" value="XM_001427484.1"/>
</dbReference>
<name>A0BNK6_PARTE</name>
<proteinExistence type="predicted"/>
<organism evidence="2 3">
    <name type="scientific">Paramecium tetraurelia</name>
    <dbReference type="NCBI Taxonomy" id="5888"/>
    <lineage>
        <taxon>Eukaryota</taxon>
        <taxon>Sar</taxon>
        <taxon>Alveolata</taxon>
        <taxon>Ciliophora</taxon>
        <taxon>Intramacronucleata</taxon>
        <taxon>Oligohymenophorea</taxon>
        <taxon>Peniculida</taxon>
        <taxon>Parameciidae</taxon>
        <taxon>Paramecium</taxon>
    </lineage>
</organism>
<evidence type="ECO:0008006" key="4">
    <source>
        <dbReference type="Google" id="ProtNLM"/>
    </source>
</evidence>
<keyword evidence="3" id="KW-1185">Reference proteome</keyword>
<gene>
    <name evidence="2" type="ORF">GSPATT00030761001</name>
</gene>
<accession>A0BNK6</accession>
<feature type="region of interest" description="Disordered" evidence="1">
    <location>
        <begin position="65"/>
        <end position="92"/>
    </location>
</feature>
<dbReference type="KEGG" id="ptm:GSPATT00030761001"/>
<evidence type="ECO:0000313" key="2">
    <source>
        <dbReference type="EMBL" id="CAK60123.1"/>
    </source>
</evidence>
<feature type="compositionally biased region" description="Basic and acidic residues" evidence="1">
    <location>
        <begin position="81"/>
        <end position="92"/>
    </location>
</feature>
<dbReference type="OrthoDB" id="186791at2759"/>
<evidence type="ECO:0000313" key="3">
    <source>
        <dbReference type="Proteomes" id="UP000000600"/>
    </source>
</evidence>
<dbReference type="AlphaFoldDB" id="A0BNK6"/>
<protein>
    <recommendedName>
        <fullName evidence="4">Enkurin domain-containing protein</fullName>
    </recommendedName>
</protein>
<reference evidence="2 3" key="1">
    <citation type="journal article" date="2006" name="Nature">
        <title>Global trends of whole-genome duplications revealed by the ciliate Paramecium tetraurelia.</title>
        <authorList>
            <consortium name="Genoscope"/>
            <person name="Aury J.-M."/>
            <person name="Jaillon O."/>
            <person name="Duret L."/>
            <person name="Noel B."/>
            <person name="Jubin C."/>
            <person name="Porcel B.M."/>
            <person name="Segurens B."/>
            <person name="Daubin V."/>
            <person name="Anthouard V."/>
            <person name="Aiach N."/>
            <person name="Arnaiz O."/>
            <person name="Billaut A."/>
            <person name="Beisson J."/>
            <person name="Blanc I."/>
            <person name="Bouhouche K."/>
            <person name="Camara F."/>
            <person name="Duharcourt S."/>
            <person name="Guigo R."/>
            <person name="Gogendeau D."/>
            <person name="Katinka M."/>
            <person name="Keller A.-M."/>
            <person name="Kissmehl R."/>
            <person name="Klotz C."/>
            <person name="Koll F."/>
            <person name="Le Moue A."/>
            <person name="Lepere C."/>
            <person name="Malinsky S."/>
            <person name="Nowacki M."/>
            <person name="Nowak J.K."/>
            <person name="Plattner H."/>
            <person name="Poulain J."/>
            <person name="Ruiz F."/>
            <person name="Serrano V."/>
            <person name="Zagulski M."/>
            <person name="Dessen P."/>
            <person name="Betermier M."/>
            <person name="Weissenbach J."/>
            <person name="Scarpelli C."/>
            <person name="Schachter V."/>
            <person name="Sperling L."/>
            <person name="Meyer E."/>
            <person name="Cohen J."/>
            <person name="Wincker P."/>
        </authorList>
    </citation>
    <scope>NUCLEOTIDE SEQUENCE [LARGE SCALE GENOMIC DNA]</scope>
    <source>
        <strain evidence="2 3">Stock d4-2</strain>
    </source>
</reference>
<feature type="compositionally biased region" description="Basic and acidic residues" evidence="1">
    <location>
        <begin position="254"/>
        <end position="263"/>
    </location>
</feature>
<dbReference type="eggNOG" id="ENOG502SQKD">
    <property type="taxonomic scope" value="Eukaryota"/>
</dbReference>
<dbReference type="OMA" id="IEDVPYG"/>
<feature type="compositionally biased region" description="Low complexity" evidence="1">
    <location>
        <begin position="264"/>
        <end position="283"/>
    </location>
</feature>
<dbReference type="GeneID" id="5013327"/>
<dbReference type="InParanoid" id="A0BNK6"/>
<sequence length="283" mass="32943">MQSQQAWHGLKSCKFNYSEKIHIKPQDCITDFAGGEIQQPLGRVHFDPKYGDLYTWVPHLKTKIPRPGDGKSQEFPPGKQFIEHHPQEKKPRAQRLHLKEGQSGHIEDVPYGIKTFPPIHCEKRHEIEEMMGKKQRLEYLYQMRNGLPVAALGDKIYKNPEYAADFFKEGGLITGSSNIQRKVNINQLHEKEMEKKIQLIQSKIKKGTLWSDKVRMDQDAEKKQDIEVNIKPQFKDLDTWIETTLKPSNPNYQDPDKFFENLEKQQAQDPKKAQANQKKTGKK</sequence>
<dbReference type="EMBL" id="CT868007">
    <property type="protein sequence ID" value="CAK60123.1"/>
    <property type="molecule type" value="Genomic_DNA"/>
</dbReference>